<dbReference type="SUPFAM" id="SSF52540">
    <property type="entry name" value="P-loop containing nucleoside triphosphate hydrolases"/>
    <property type="match status" value="1"/>
</dbReference>
<comment type="caution">
    <text evidence="1">The sequence shown here is derived from an EMBL/GenBank/DDBJ whole genome shotgun (WGS) entry which is preliminary data.</text>
</comment>
<proteinExistence type="predicted"/>
<protein>
    <submittedName>
        <fullName evidence="1">Uncharacterized protein</fullName>
    </submittedName>
</protein>
<dbReference type="InterPro" id="IPR027417">
    <property type="entry name" value="P-loop_NTPase"/>
</dbReference>
<organism evidence="1 2">
    <name type="scientific">Aphanothece cf. minutissima CCALA 015</name>
    <dbReference type="NCBI Taxonomy" id="2107695"/>
    <lineage>
        <taxon>Bacteria</taxon>
        <taxon>Bacillati</taxon>
        <taxon>Cyanobacteriota</taxon>
        <taxon>Cyanophyceae</taxon>
        <taxon>Oscillatoriophycideae</taxon>
        <taxon>Chroococcales</taxon>
        <taxon>Aphanothecaceae</taxon>
        <taxon>Aphanothece</taxon>
    </lineage>
</organism>
<dbReference type="Proteomes" id="UP000238218">
    <property type="component" value="Unassembled WGS sequence"/>
</dbReference>
<gene>
    <name evidence="1" type="ORF">C7B81_02160</name>
</gene>
<keyword evidence="2" id="KW-1185">Reference proteome</keyword>
<name>A0ABX5FDY6_9CHRO</name>
<sequence length="319" mass="35896">MDTPMRIHLMIGPPGSGTTALAARLVGELKACGHWAALVTIPDEAFDRTGDGLVWRIMHRMQGLHGQLAMVIDGGYSSREQRLRCMRRFDSDWPIEWVGWRLPTPLASEQNASAAQELMDGPAMASIEEGFSAIVNLNPRVLQDAAEGGVLEDVVDRVFEGIDACCAEVLSQQHRLKLHAYSRLIDFDRLMRNLAARLQPPPPDRRAALRAELDWSLDRLINRAADLYWLLGSGPLQPRIHGQSQDPIRAPEPNHLIRQHRGGWHRHADAGAFETLMEELRLFLQSDQEHPHHPSQQLQELIDRYGLQPLASDSRQGVR</sequence>
<evidence type="ECO:0000313" key="1">
    <source>
        <dbReference type="EMBL" id="PSB39467.1"/>
    </source>
</evidence>
<dbReference type="EMBL" id="PVWP01000001">
    <property type="protein sequence ID" value="PSB39467.1"/>
    <property type="molecule type" value="Genomic_DNA"/>
</dbReference>
<evidence type="ECO:0000313" key="2">
    <source>
        <dbReference type="Proteomes" id="UP000238218"/>
    </source>
</evidence>
<accession>A0ABX5FDY6</accession>
<reference evidence="1 2" key="1">
    <citation type="submission" date="2018-03" db="EMBL/GenBank/DDBJ databases">
        <title>The ancient ancestry and fast evolution of plastids.</title>
        <authorList>
            <person name="Moore K.R."/>
            <person name="Magnabosco C."/>
            <person name="Momper L."/>
            <person name="Gold D.A."/>
            <person name="Bosak T."/>
            <person name="Fournier G.P."/>
        </authorList>
    </citation>
    <scope>NUCLEOTIDE SEQUENCE [LARGE SCALE GENOMIC DNA]</scope>
    <source>
        <strain evidence="1 2">CCALA 015</strain>
    </source>
</reference>